<reference evidence="3" key="1">
    <citation type="submission" date="2023-08" db="EMBL/GenBank/DDBJ databases">
        <title>Black Yeasts Isolated from many extreme environments.</title>
        <authorList>
            <person name="Coleine C."/>
            <person name="Stajich J.E."/>
            <person name="Selbmann L."/>
        </authorList>
    </citation>
    <scope>NUCLEOTIDE SEQUENCE</scope>
    <source>
        <strain evidence="3">CCFEE 5810</strain>
    </source>
</reference>
<evidence type="ECO:0000259" key="2">
    <source>
        <dbReference type="PROSITE" id="PS50097"/>
    </source>
</evidence>
<feature type="domain" description="BTB" evidence="2">
    <location>
        <begin position="15"/>
        <end position="80"/>
    </location>
</feature>
<dbReference type="SMART" id="SM00225">
    <property type="entry name" value="BTB"/>
    <property type="match status" value="1"/>
</dbReference>
<dbReference type="Gene3D" id="3.30.710.10">
    <property type="entry name" value="Potassium Channel Kv1.1, Chain A"/>
    <property type="match status" value="1"/>
</dbReference>
<dbReference type="EMBL" id="JAVRQU010000017">
    <property type="protein sequence ID" value="KAK5693558.1"/>
    <property type="molecule type" value="Genomic_DNA"/>
</dbReference>
<proteinExistence type="predicted"/>
<sequence length="258" mass="27547">MAFDLKAGYNTGEYSDITLLSAKDGTEFKVHKFIVTSASPTLKQLISNTNEPSMLALHESGPVLDTVLRFIYGHTIDVLAFIPPSIGEHDGTIDEEKLANYAQICEAAEKYQVPGLSDCILQQSLDAIPPIDPDSRLTIAAALCGDSMRGMIVRGLLESVADDGVEVVGPVMEAPRLSGTSENINAQPRAPKAKPGISQGPGKGSLTKKVGSAAREMSPEDGVRTNTPQSRREMHKKRSAKRIQVQQGGLGGHARGET</sequence>
<name>A0AAN7W3U2_9PEZI</name>
<gene>
    <name evidence="3" type="ORF">LTR97_010127</name>
</gene>
<dbReference type="AlphaFoldDB" id="A0AAN7W3U2"/>
<feature type="compositionally biased region" description="Gly residues" evidence="1">
    <location>
        <begin position="248"/>
        <end position="258"/>
    </location>
</feature>
<feature type="region of interest" description="Disordered" evidence="1">
    <location>
        <begin position="176"/>
        <end position="258"/>
    </location>
</feature>
<comment type="caution">
    <text evidence="3">The sequence shown here is derived from an EMBL/GenBank/DDBJ whole genome shotgun (WGS) entry which is preliminary data.</text>
</comment>
<accession>A0AAN7W3U2</accession>
<dbReference type="CDD" id="cd18186">
    <property type="entry name" value="BTB_POZ_ZBTB_KLHL-like"/>
    <property type="match status" value="1"/>
</dbReference>
<dbReference type="PROSITE" id="PS50097">
    <property type="entry name" value="BTB"/>
    <property type="match status" value="1"/>
</dbReference>
<evidence type="ECO:0000256" key="1">
    <source>
        <dbReference type="SAM" id="MobiDB-lite"/>
    </source>
</evidence>
<organism evidence="3 4">
    <name type="scientific">Elasticomyces elasticus</name>
    <dbReference type="NCBI Taxonomy" id="574655"/>
    <lineage>
        <taxon>Eukaryota</taxon>
        <taxon>Fungi</taxon>
        <taxon>Dikarya</taxon>
        <taxon>Ascomycota</taxon>
        <taxon>Pezizomycotina</taxon>
        <taxon>Dothideomycetes</taxon>
        <taxon>Dothideomycetidae</taxon>
        <taxon>Mycosphaerellales</taxon>
        <taxon>Teratosphaeriaceae</taxon>
        <taxon>Elasticomyces</taxon>
    </lineage>
</organism>
<dbReference type="SUPFAM" id="SSF54695">
    <property type="entry name" value="POZ domain"/>
    <property type="match status" value="1"/>
</dbReference>
<dbReference type="Proteomes" id="UP001310594">
    <property type="component" value="Unassembled WGS sequence"/>
</dbReference>
<protein>
    <recommendedName>
        <fullName evidence="2">BTB domain-containing protein</fullName>
    </recommendedName>
</protein>
<evidence type="ECO:0000313" key="3">
    <source>
        <dbReference type="EMBL" id="KAK5693558.1"/>
    </source>
</evidence>
<dbReference type="InterPro" id="IPR011333">
    <property type="entry name" value="SKP1/BTB/POZ_sf"/>
</dbReference>
<dbReference type="Pfam" id="PF00651">
    <property type="entry name" value="BTB"/>
    <property type="match status" value="1"/>
</dbReference>
<dbReference type="InterPro" id="IPR000210">
    <property type="entry name" value="BTB/POZ_dom"/>
</dbReference>
<evidence type="ECO:0000313" key="4">
    <source>
        <dbReference type="Proteomes" id="UP001310594"/>
    </source>
</evidence>